<dbReference type="eggNOG" id="ENOG502Z7J4">
    <property type="taxonomic scope" value="Bacteria"/>
</dbReference>
<protein>
    <submittedName>
        <fullName evidence="1">Uncharacterized protein</fullName>
    </submittedName>
</protein>
<organism evidence="1 2">
    <name type="scientific">Leadbetterella byssophila (strain DSM 17132 / JCM 16389 / KACC 11308 / NBRC 106382 / 4M15)</name>
    <dbReference type="NCBI Taxonomy" id="649349"/>
    <lineage>
        <taxon>Bacteria</taxon>
        <taxon>Pseudomonadati</taxon>
        <taxon>Bacteroidota</taxon>
        <taxon>Cytophagia</taxon>
        <taxon>Cytophagales</taxon>
        <taxon>Leadbetterellaceae</taxon>
        <taxon>Leadbetterella</taxon>
    </lineage>
</organism>
<evidence type="ECO:0000313" key="2">
    <source>
        <dbReference type="Proteomes" id="UP000007435"/>
    </source>
</evidence>
<evidence type="ECO:0000313" key="1">
    <source>
        <dbReference type="EMBL" id="ADQ18438.1"/>
    </source>
</evidence>
<dbReference type="STRING" id="649349.Lbys_2776"/>
<dbReference type="EMBL" id="CP002305">
    <property type="protein sequence ID" value="ADQ18438.1"/>
    <property type="molecule type" value="Genomic_DNA"/>
</dbReference>
<gene>
    <name evidence="1" type="ordered locus">Lbys_2776</name>
</gene>
<dbReference type="AlphaFoldDB" id="E4RQZ5"/>
<sequence length="352" mass="42105">MKEVKKDVNIAFRKPFYPVSTKLREYLDRYNRLIKIDLEYEDLLRFTDWGVVEDQKGKDTLWRSVYYNPTDFDEIREGLKRIYTLLHSDGDRSVLPYLTVDSIDYCTFGNSKPFRIRVRNILNDIHTNFYIKRVDASRIYGLEMEDLLSPNRANYLVYNDTLIEEHIWGIPGDVFIEDYLPNCSELDKTQIAKEFVKFNERCLTGLLGDMRSYNYVVVPTHDFDRVVYRIRPIDFDQQCYEGNLKIYMPQYFKENFKMVDLVLKKLQPKSIEQYRTEIRSLLVKRVQNSLRRFEYLVSIMKKEELAPYDHVVQLRTALQKLTYNSQFRHCQTMGDIVHTGISFIVKNYKKPD</sequence>
<name>E4RQZ5_LEAB4</name>
<dbReference type="KEGG" id="lby:Lbys_2776"/>
<proteinExistence type="predicted"/>
<dbReference type="HOGENOM" id="CLU_798888_0_0_10"/>
<accession>E4RQZ5</accession>
<reference key="1">
    <citation type="submission" date="2010-11" db="EMBL/GenBank/DDBJ databases">
        <title>The complete genome of Leadbetterella byssophila DSM 17132.</title>
        <authorList>
            <consortium name="US DOE Joint Genome Institute (JGI-PGF)"/>
            <person name="Lucas S."/>
            <person name="Copeland A."/>
            <person name="Lapidus A."/>
            <person name="Glavina del Rio T."/>
            <person name="Dalin E."/>
            <person name="Tice H."/>
            <person name="Bruce D."/>
            <person name="Goodwin L."/>
            <person name="Pitluck S."/>
            <person name="Kyrpides N."/>
            <person name="Mavromatis K."/>
            <person name="Ivanova N."/>
            <person name="Teshima H."/>
            <person name="Brettin T."/>
            <person name="Detter J.C."/>
            <person name="Han C."/>
            <person name="Tapia R."/>
            <person name="Land M."/>
            <person name="Hauser L."/>
            <person name="Markowitz V."/>
            <person name="Cheng J.-F."/>
            <person name="Hugenholtz P."/>
            <person name="Woyke T."/>
            <person name="Wu D."/>
            <person name="Tindall B."/>
            <person name="Pomrenke H.G."/>
            <person name="Brambilla E."/>
            <person name="Klenk H.-P."/>
            <person name="Eisen J.A."/>
        </authorList>
    </citation>
    <scope>NUCLEOTIDE SEQUENCE [LARGE SCALE GENOMIC DNA]</scope>
    <source>
        <strain>DSM 17132</strain>
    </source>
</reference>
<keyword evidence="2" id="KW-1185">Reference proteome</keyword>
<dbReference type="RefSeq" id="WP_013409470.1">
    <property type="nucleotide sequence ID" value="NC_014655.1"/>
</dbReference>
<reference evidence="1 2" key="2">
    <citation type="journal article" date="2011" name="Stand. Genomic Sci.">
        <title>Complete genome sequence of Leadbetterella byssophila type strain (4M15).</title>
        <authorList>
            <person name="Abt B."/>
            <person name="Teshima H."/>
            <person name="Lucas S."/>
            <person name="Lapidus A."/>
            <person name="Del Rio T.G."/>
            <person name="Nolan M."/>
            <person name="Tice H."/>
            <person name="Cheng J.F."/>
            <person name="Pitluck S."/>
            <person name="Liolios K."/>
            <person name="Pagani I."/>
            <person name="Ivanova N."/>
            <person name="Mavromatis K."/>
            <person name="Pati A."/>
            <person name="Tapia R."/>
            <person name="Han C."/>
            <person name="Goodwin L."/>
            <person name="Chen A."/>
            <person name="Palaniappan K."/>
            <person name="Land M."/>
            <person name="Hauser L."/>
            <person name="Chang Y.J."/>
            <person name="Jeffries C.D."/>
            <person name="Rohde M."/>
            <person name="Goker M."/>
            <person name="Tindall B.J."/>
            <person name="Detter J.C."/>
            <person name="Woyke T."/>
            <person name="Bristow J."/>
            <person name="Eisen J.A."/>
            <person name="Markowitz V."/>
            <person name="Hugenholtz P."/>
            <person name="Klenk H.P."/>
            <person name="Kyrpides N.C."/>
        </authorList>
    </citation>
    <scope>NUCLEOTIDE SEQUENCE [LARGE SCALE GENOMIC DNA]</scope>
    <source>
        <strain evidence="2">DSM 17132 / JCM 16389 / KACC 11308 / NBRC 106382 / 4M15</strain>
    </source>
</reference>
<dbReference type="Proteomes" id="UP000007435">
    <property type="component" value="Chromosome"/>
</dbReference>
<dbReference type="OrthoDB" id="1222242at2"/>